<proteinExistence type="predicted"/>
<sequence>MQSSMALHSHLVLFNRQRSLKNILESSNAVDTINESSPLMLVMVIILFLVCNIITILVNYFESNATLISFTFQMVMIDIANFLVVLNATANFFVYIIFSNSYRTRLRELFDYQRPTSNSRHVTDHL</sequence>
<reference evidence="2" key="1">
    <citation type="submission" date="2016-11" db="UniProtKB">
        <authorList>
            <consortium name="WormBaseParasite"/>
        </authorList>
    </citation>
    <scope>IDENTIFICATION</scope>
    <source>
        <strain evidence="2">KR3021</strain>
    </source>
</reference>
<dbReference type="Proteomes" id="UP000095286">
    <property type="component" value="Unplaced"/>
</dbReference>
<evidence type="ECO:0000313" key="1">
    <source>
        <dbReference type="Proteomes" id="UP000095286"/>
    </source>
</evidence>
<evidence type="ECO:0000313" key="2">
    <source>
        <dbReference type="WBParaSite" id="RSKR_0001108800.1"/>
    </source>
</evidence>
<name>A0AC35UGQ5_9BILA</name>
<organism evidence="1 2">
    <name type="scientific">Rhabditophanes sp. KR3021</name>
    <dbReference type="NCBI Taxonomy" id="114890"/>
    <lineage>
        <taxon>Eukaryota</taxon>
        <taxon>Metazoa</taxon>
        <taxon>Ecdysozoa</taxon>
        <taxon>Nematoda</taxon>
        <taxon>Chromadorea</taxon>
        <taxon>Rhabditida</taxon>
        <taxon>Tylenchina</taxon>
        <taxon>Panagrolaimomorpha</taxon>
        <taxon>Strongyloidoidea</taxon>
        <taxon>Alloionematidae</taxon>
        <taxon>Rhabditophanes</taxon>
    </lineage>
</organism>
<dbReference type="WBParaSite" id="RSKR_0001108800.1">
    <property type="protein sequence ID" value="RSKR_0001108800.1"/>
    <property type="gene ID" value="RSKR_0001108800"/>
</dbReference>
<protein>
    <submittedName>
        <fullName evidence="2">G_PROTEIN_RECEP_F1_2 domain-containing protein</fullName>
    </submittedName>
</protein>
<accession>A0AC35UGQ5</accession>